<dbReference type="PANTHER" id="PTHR46386">
    <property type="entry name" value="NUCLEAR BODY PROTEIN SP140"/>
    <property type="match status" value="1"/>
</dbReference>
<dbReference type="InterPro" id="IPR004865">
    <property type="entry name" value="HSR_dom"/>
</dbReference>
<dbReference type="Proteomes" id="UP000824219">
    <property type="component" value="Linkage Group LG12"/>
</dbReference>
<feature type="compositionally biased region" description="Basic and acidic residues" evidence="1">
    <location>
        <begin position="154"/>
        <end position="163"/>
    </location>
</feature>
<evidence type="ECO:0000259" key="2">
    <source>
        <dbReference type="PROSITE" id="PS51414"/>
    </source>
</evidence>
<dbReference type="AlphaFoldDB" id="A0A9D3NS31"/>
<accession>A0A9D3NS31</accession>
<evidence type="ECO:0000313" key="3">
    <source>
        <dbReference type="EMBL" id="KAG7325922.1"/>
    </source>
</evidence>
<proteinExistence type="predicted"/>
<dbReference type="OrthoDB" id="1870062at2759"/>
<dbReference type="GO" id="GO:0000981">
    <property type="term" value="F:DNA-binding transcription factor activity, RNA polymerase II-specific"/>
    <property type="evidence" value="ECO:0007669"/>
    <property type="project" value="TreeGrafter"/>
</dbReference>
<feature type="domain" description="HSR" evidence="2">
    <location>
        <begin position="1"/>
        <end position="114"/>
    </location>
</feature>
<reference evidence="3 4" key="1">
    <citation type="submission" date="2021-06" db="EMBL/GenBank/DDBJ databases">
        <title>Chromosome-level genome assembly of the red-tail catfish (Hemibagrus wyckioides).</title>
        <authorList>
            <person name="Shao F."/>
        </authorList>
    </citation>
    <scope>NUCLEOTIDE SEQUENCE [LARGE SCALE GENOMIC DNA]</scope>
    <source>
        <strain evidence="3">EC202008001</strain>
        <tissue evidence="3">Blood</tissue>
    </source>
</reference>
<evidence type="ECO:0000313" key="4">
    <source>
        <dbReference type="Proteomes" id="UP000824219"/>
    </source>
</evidence>
<feature type="region of interest" description="Disordered" evidence="1">
    <location>
        <begin position="121"/>
        <end position="163"/>
    </location>
</feature>
<keyword evidence="4" id="KW-1185">Reference proteome</keyword>
<dbReference type="InterPro" id="IPR043563">
    <property type="entry name" value="Sp110/Sp140/Sp140L-like"/>
</dbReference>
<comment type="caution">
    <text evidence="3">The sequence shown here is derived from an EMBL/GenBank/DDBJ whole genome shotgun (WGS) entry which is preliminary data.</text>
</comment>
<dbReference type="Pfam" id="PF03172">
    <property type="entry name" value="HSR"/>
    <property type="match status" value="1"/>
</dbReference>
<sequence length="163" mass="19411">MNTIKMDHLDHLPDEQLVWFFRSNKTQMSCLEEPQILLSQLRDHYLVPEDLYKKVTKAKSKRTKQKVMYEILDWVENERRQCMKLFWSCVFQDHILQHYPVFRLYQTSLLNERKKTVQMVDGTKRKKCASETEENEPGPSSVFSTNQVKPAKKPRTDSVTKSE</sequence>
<dbReference type="GO" id="GO:0005634">
    <property type="term" value="C:nucleus"/>
    <property type="evidence" value="ECO:0007669"/>
    <property type="project" value="InterPro"/>
</dbReference>
<dbReference type="PANTHER" id="PTHR46386:SF1">
    <property type="entry name" value="NUCLEAR BODY PROTEIN SP140-LIKE PROTEIN"/>
    <property type="match status" value="1"/>
</dbReference>
<dbReference type="PROSITE" id="PS51414">
    <property type="entry name" value="HSR"/>
    <property type="match status" value="1"/>
</dbReference>
<dbReference type="EMBL" id="JAHKSW010000012">
    <property type="protein sequence ID" value="KAG7325922.1"/>
    <property type="molecule type" value="Genomic_DNA"/>
</dbReference>
<protein>
    <recommendedName>
        <fullName evidence="2">HSR domain-containing protein</fullName>
    </recommendedName>
</protein>
<gene>
    <name evidence="3" type="ORF">KOW79_010847</name>
</gene>
<name>A0A9D3NS31_9TELE</name>
<evidence type="ECO:0000256" key="1">
    <source>
        <dbReference type="SAM" id="MobiDB-lite"/>
    </source>
</evidence>
<organism evidence="3 4">
    <name type="scientific">Hemibagrus wyckioides</name>
    <dbReference type="NCBI Taxonomy" id="337641"/>
    <lineage>
        <taxon>Eukaryota</taxon>
        <taxon>Metazoa</taxon>
        <taxon>Chordata</taxon>
        <taxon>Craniata</taxon>
        <taxon>Vertebrata</taxon>
        <taxon>Euteleostomi</taxon>
        <taxon>Actinopterygii</taxon>
        <taxon>Neopterygii</taxon>
        <taxon>Teleostei</taxon>
        <taxon>Ostariophysi</taxon>
        <taxon>Siluriformes</taxon>
        <taxon>Bagridae</taxon>
        <taxon>Hemibagrus</taxon>
    </lineage>
</organism>